<keyword evidence="2 5" id="KW-0547">Nucleotide-binding</keyword>
<dbReference type="InterPro" id="IPR005479">
    <property type="entry name" value="CPAse_ATP-bd"/>
</dbReference>
<dbReference type="GO" id="GO:0005524">
    <property type="term" value="F:ATP binding"/>
    <property type="evidence" value="ECO:0007669"/>
    <property type="project" value="UniProtKB-UniRule"/>
</dbReference>
<dbReference type="PROSITE" id="PS50975">
    <property type="entry name" value="ATP_GRASP"/>
    <property type="match status" value="1"/>
</dbReference>
<dbReference type="GO" id="GO:0046872">
    <property type="term" value="F:metal ion binding"/>
    <property type="evidence" value="ECO:0007669"/>
    <property type="project" value="InterPro"/>
</dbReference>
<dbReference type="Pfam" id="PF02785">
    <property type="entry name" value="Biotin_carb_C"/>
    <property type="match status" value="1"/>
</dbReference>
<dbReference type="InterPro" id="IPR011761">
    <property type="entry name" value="ATP-grasp"/>
</dbReference>
<dbReference type="SMART" id="SM00878">
    <property type="entry name" value="Biotin_carb_C"/>
    <property type="match status" value="1"/>
</dbReference>
<evidence type="ECO:0000313" key="8">
    <source>
        <dbReference type="EMBL" id="JAG00793.1"/>
    </source>
</evidence>
<dbReference type="InterPro" id="IPR005482">
    <property type="entry name" value="Biotin_COase_C"/>
</dbReference>
<dbReference type="InterPro" id="IPR011054">
    <property type="entry name" value="Rudment_hybrid_motif"/>
</dbReference>
<dbReference type="PANTHER" id="PTHR18866">
    <property type="entry name" value="CARBOXYLASE:PYRUVATE/ACETYL-COA/PROPIONYL-COA CARBOXYLASE"/>
    <property type="match status" value="1"/>
</dbReference>
<dbReference type="Gene3D" id="3.30.470.20">
    <property type="entry name" value="ATP-grasp fold, B domain"/>
    <property type="match status" value="1"/>
</dbReference>
<dbReference type="InterPro" id="IPR011764">
    <property type="entry name" value="Biotin_carboxylation_dom"/>
</dbReference>
<dbReference type="SUPFAM" id="SSF51246">
    <property type="entry name" value="Rudiment single hybrid motif"/>
    <property type="match status" value="1"/>
</dbReference>
<evidence type="ECO:0000256" key="2">
    <source>
        <dbReference type="ARBA" id="ARBA00022741"/>
    </source>
</evidence>
<evidence type="ECO:0000259" key="6">
    <source>
        <dbReference type="PROSITE" id="PS50975"/>
    </source>
</evidence>
<keyword evidence="1" id="KW-0436">Ligase</keyword>
<dbReference type="PANTHER" id="PTHR18866:SF33">
    <property type="entry name" value="METHYLCROTONOYL-COA CARBOXYLASE SUBUNIT ALPHA, MITOCHONDRIAL-RELATED"/>
    <property type="match status" value="1"/>
</dbReference>
<dbReference type="SUPFAM" id="SSF56059">
    <property type="entry name" value="Glutathione synthetase ATP-binding domain-like"/>
    <property type="match status" value="1"/>
</dbReference>
<reference evidence="8" key="2">
    <citation type="submission" date="2014-07" db="EMBL/GenBank/DDBJ databases">
        <authorList>
            <person name="Hull J."/>
        </authorList>
    </citation>
    <scope>NUCLEOTIDE SEQUENCE</scope>
</reference>
<accession>A0A0A9W2U4</accession>
<protein>
    <submittedName>
        <fullName evidence="8">Biotin carboxylase</fullName>
    </submittedName>
</protein>
<gene>
    <name evidence="8" type="primary">accC_1</name>
    <name evidence="8" type="ORF">CM83_19441</name>
</gene>
<evidence type="ECO:0000259" key="7">
    <source>
        <dbReference type="PROSITE" id="PS50979"/>
    </source>
</evidence>
<evidence type="ECO:0000256" key="5">
    <source>
        <dbReference type="PROSITE-ProRule" id="PRU00409"/>
    </source>
</evidence>
<dbReference type="Pfam" id="PF02786">
    <property type="entry name" value="CPSase_L_D2"/>
    <property type="match status" value="1"/>
</dbReference>
<name>A0A0A9W2U4_LYGHE</name>
<evidence type="ECO:0000256" key="1">
    <source>
        <dbReference type="ARBA" id="ARBA00022598"/>
    </source>
</evidence>
<dbReference type="InterPro" id="IPR050856">
    <property type="entry name" value="Biotin_carboxylase_complex"/>
</dbReference>
<reference evidence="8" key="1">
    <citation type="journal article" date="2014" name="PLoS ONE">
        <title>Transcriptome-Based Identification of ABC Transporters in the Western Tarnished Plant Bug Lygus hesperus.</title>
        <authorList>
            <person name="Hull J.J."/>
            <person name="Chaney K."/>
            <person name="Geib S.M."/>
            <person name="Fabrick J.A."/>
            <person name="Brent C.S."/>
            <person name="Walsh D."/>
            <person name="Lavine L.C."/>
        </authorList>
    </citation>
    <scope>NUCLEOTIDE SEQUENCE</scope>
</reference>
<feature type="non-terminal residue" evidence="8">
    <location>
        <position position="410"/>
    </location>
</feature>
<proteinExistence type="predicted"/>
<feature type="domain" description="Biotin carboxylation" evidence="7">
    <location>
        <begin position="1"/>
        <end position="296"/>
    </location>
</feature>
<dbReference type="AlphaFoldDB" id="A0A0A9W2U4"/>
<dbReference type="EMBL" id="GBHO01042811">
    <property type="protein sequence ID" value="JAG00793.1"/>
    <property type="molecule type" value="Transcribed_RNA"/>
</dbReference>
<organism evidence="8">
    <name type="scientific">Lygus hesperus</name>
    <name type="common">Western plant bug</name>
    <dbReference type="NCBI Taxonomy" id="30085"/>
    <lineage>
        <taxon>Eukaryota</taxon>
        <taxon>Metazoa</taxon>
        <taxon>Ecdysozoa</taxon>
        <taxon>Arthropoda</taxon>
        <taxon>Hexapoda</taxon>
        <taxon>Insecta</taxon>
        <taxon>Pterygota</taxon>
        <taxon>Neoptera</taxon>
        <taxon>Paraneoptera</taxon>
        <taxon>Hemiptera</taxon>
        <taxon>Heteroptera</taxon>
        <taxon>Panheteroptera</taxon>
        <taxon>Cimicomorpha</taxon>
        <taxon>Miridae</taxon>
        <taxon>Mirini</taxon>
        <taxon>Lygus</taxon>
    </lineage>
</organism>
<evidence type="ECO:0000256" key="3">
    <source>
        <dbReference type="ARBA" id="ARBA00022840"/>
    </source>
</evidence>
<dbReference type="PROSITE" id="PS00867">
    <property type="entry name" value="CPSASE_2"/>
    <property type="match status" value="1"/>
</dbReference>
<dbReference type="GO" id="GO:0016874">
    <property type="term" value="F:ligase activity"/>
    <property type="evidence" value="ECO:0007669"/>
    <property type="project" value="UniProtKB-KW"/>
</dbReference>
<feature type="domain" description="ATP-grasp" evidence="6">
    <location>
        <begin position="46"/>
        <end position="169"/>
    </location>
</feature>
<evidence type="ECO:0000256" key="4">
    <source>
        <dbReference type="ARBA" id="ARBA00023267"/>
    </source>
</evidence>
<keyword evidence="4" id="KW-0092">Biotin</keyword>
<dbReference type="PROSITE" id="PS50979">
    <property type="entry name" value="BC"/>
    <property type="match status" value="1"/>
</dbReference>
<keyword evidence="3 5" id="KW-0067">ATP-binding</keyword>
<sequence length="410" mass="45113">MVRSCMCVGSVEGVCGCVDTNVRPCAQPPQKTIQSLRQESANLFTSNTVFIEKYVENGRHLEVQIAGDCCGRVVHFYERDCSLQRRHQKILEQSPAPISQHLRADLCSSAVRIGLECNFQGLGTVEFLYDQDQKQLYFLEINPRLQVEHGVTELVTGVDLVSLQLQLATGAPLPFTQNDIRTHGHAIECRVYAETVRDGGWQSEYGKVLWARWPATCVRIDTSVQVGDTISPHYDNLVAKLLTHAPTKQLCVTNMLQALNSFHLFGCATSVAPLHTLLTDVPEATWNTSLLDSKAVCGALQSPLCSVVSNAGASMLLAACAILYDGSYLGFQLNSSSSHMHFRMTQHGYEVAQSAKITWLQLAYETANTLQGTCSVVETDSSSSNDCHNGSDNRITSFRICHAVQTHECP</sequence>